<dbReference type="KEGG" id="aym:YM304_13570"/>
<sequence>MIRGIHHVAISTPDIDRLAAFYRDGLGFEEVMSTSWADRPMIDQLINVPGSAARQLMLRAANCYIELFEYSAPTPVPQDPAYPPSNHGITHFCFDIVDIDAEYERLTGLGMTFHRAPPTSEELGSASPLRAIYGRDPDGNIIELQEVLDPSIPFSLEQTELAGPTLRDRS</sequence>
<dbReference type="PANTHER" id="PTHR43048">
    <property type="entry name" value="METHYLMALONYL-COA EPIMERASE"/>
    <property type="match status" value="1"/>
</dbReference>
<dbReference type="AlphaFoldDB" id="A0A6C7E509"/>
<keyword evidence="4" id="KW-1185">Reference proteome</keyword>
<evidence type="ECO:0000313" key="3">
    <source>
        <dbReference type="EMBL" id="BAN01671.1"/>
    </source>
</evidence>
<name>A0A6C7E509_ILUCY</name>
<dbReference type="InterPro" id="IPR051785">
    <property type="entry name" value="MMCE/EMCE_epimerase"/>
</dbReference>
<dbReference type="GO" id="GO:0046872">
    <property type="term" value="F:metal ion binding"/>
    <property type="evidence" value="ECO:0007669"/>
    <property type="project" value="UniProtKB-KW"/>
</dbReference>
<protein>
    <recommendedName>
        <fullName evidence="2">VOC domain-containing protein</fullName>
    </recommendedName>
</protein>
<dbReference type="Gene3D" id="3.10.180.10">
    <property type="entry name" value="2,3-Dihydroxybiphenyl 1,2-Dioxygenase, domain 1"/>
    <property type="match status" value="1"/>
</dbReference>
<evidence type="ECO:0000259" key="2">
    <source>
        <dbReference type="PROSITE" id="PS51819"/>
    </source>
</evidence>
<dbReference type="RefSeq" id="WP_015440918.1">
    <property type="nucleotide sequence ID" value="NC_020520.1"/>
</dbReference>
<evidence type="ECO:0000313" key="4">
    <source>
        <dbReference type="Proteomes" id="UP000011863"/>
    </source>
</evidence>
<dbReference type="GO" id="GO:0046491">
    <property type="term" value="P:L-methylmalonyl-CoA metabolic process"/>
    <property type="evidence" value="ECO:0007669"/>
    <property type="project" value="TreeGrafter"/>
</dbReference>
<dbReference type="GO" id="GO:0004493">
    <property type="term" value="F:methylmalonyl-CoA epimerase activity"/>
    <property type="evidence" value="ECO:0007669"/>
    <property type="project" value="TreeGrafter"/>
</dbReference>
<organism evidence="3 4">
    <name type="scientific">Ilumatobacter coccineus (strain NBRC 103263 / KCTC 29153 / YM16-304)</name>
    <dbReference type="NCBI Taxonomy" id="1313172"/>
    <lineage>
        <taxon>Bacteria</taxon>
        <taxon>Bacillati</taxon>
        <taxon>Actinomycetota</taxon>
        <taxon>Acidimicrobiia</taxon>
        <taxon>Acidimicrobiales</taxon>
        <taxon>Ilumatobacteraceae</taxon>
        <taxon>Ilumatobacter</taxon>
    </lineage>
</organism>
<reference evidence="3 4" key="1">
    <citation type="journal article" date="2013" name="Int. J. Syst. Evol. Microbiol.">
        <title>Ilumatobacter nonamiense sp. nov. and Ilumatobacter coccineum sp. nov., isolated from seashore sand.</title>
        <authorList>
            <person name="Matsumoto A."/>
            <person name="Kasai H."/>
            <person name="Matsuo Y."/>
            <person name="Shizuri Y."/>
            <person name="Ichikawa N."/>
            <person name="Fujita N."/>
            <person name="Omura S."/>
            <person name="Takahashi Y."/>
        </authorList>
    </citation>
    <scope>NUCLEOTIDE SEQUENCE [LARGE SCALE GENOMIC DNA]</scope>
    <source>
        <strain evidence="4">NBRC 103263 / KCTC 29153 / YM16-304</strain>
    </source>
</reference>
<dbReference type="OrthoDB" id="7187210at2"/>
<dbReference type="Proteomes" id="UP000011863">
    <property type="component" value="Chromosome"/>
</dbReference>
<evidence type="ECO:0000256" key="1">
    <source>
        <dbReference type="ARBA" id="ARBA00022723"/>
    </source>
</evidence>
<dbReference type="InterPro" id="IPR029068">
    <property type="entry name" value="Glyas_Bleomycin-R_OHBP_Dase"/>
</dbReference>
<dbReference type="EMBL" id="AP012057">
    <property type="protein sequence ID" value="BAN01671.1"/>
    <property type="molecule type" value="Genomic_DNA"/>
</dbReference>
<gene>
    <name evidence="3" type="ORF">YM304_13570</name>
</gene>
<dbReference type="PANTHER" id="PTHR43048:SF3">
    <property type="entry name" value="METHYLMALONYL-COA EPIMERASE, MITOCHONDRIAL"/>
    <property type="match status" value="1"/>
</dbReference>
<keyword evidence="1" id="KW-0479">Metal-binding</keyword>
<feature type="domain" description="VOC" evidence="2">
    <location>
        <begin position="4"/>
        <end position="147"/>
    </location>
</feature>
<accession>A0A6C7E509</accession>
<dbReference type="InterPro" id="IPR004360">
    <property type="entry name" value="Glyas_Fos-R_dOase_dom"/>
</dbReference>
<dbReference type="InterPro" id="IPR037523">
    <property type="entry name" value="VOC_core"/>
</dbReference>
<dbReference type="Pfam" id="PF00903">
    <property type="entry name" value="Glyoxalase"/>
    <property type="match status" value="1"/>
</dbReference>
<dbReference type="SUPFAM" id="SSF54593">
    <property type="entry name" value="Glyoxalase/Bleomycin resistance protein/Dihydroxybiphenyl dioxygenase"/>
    <property type="match status" value="1"/>
</dbReference>
<dbReference type="PROSITE" id="PS51819">
    <property type="entry name" value="VOC"/>
    <property type="match status" value="1"/>
</dbReference>
<proteinExistence type="predicted"/>